<dbReference type="EMBL" id="ML992501">
    <property type="protein sequence ID" value="KAF2228244.1"/>
    <property type="molecule type" value="Genomic_DNA"/>
</dbReference>
<evidence type="ECO:0000313" key="3">
    <source>
        <dbReference type="EMBL" id="KAF2228244.1"/>
    </source>
</evidence>
<protein>
    <recommendedName>
        <fullName evidence="2">DUF7730 domain-containing protein</fullName>
    </recommendedName>
</protein>
<feature type="domain" description="DUF7730" evidence="2">
    <location>
        <begin position="152"/>
        <end position="300"/>
    </location>
</feature>
<gene>
    <name evidence="3" type="ORF">BDZ85DRAFT_293180</name>
</gene>
<dbReference type="Proteomes" id="UP000799538">
    <property type="component" value="Unassembled WGS sequence"/>
</dbReference>
<accession>A0A6A6GR62</accession>
<name>A0A6A6GR62_9PEZI</name>
<evidence type="ECO:0000256" key="1">
    <source>
        <dbReference type="SAM" id="MobiDB-lite"/>
    </source>
</evidence>
<evidence type="ECO:0000313" key="4">
    <source>
        <dbReference type="Proteomes" id="UP000799538"/>
    </source>
</evidence>
<organism evidence="3 4">
    <name type="scientific">Elsinoe ampelina</name>
    <dbReference type="NCBI Taxonomy" id="302913"/>
    <lineage>
        <taxon>Eukaryota</taxon>
        <taxon>Fungi</taxon>
        <taxon>Dikarya</taxon>
        <taxon>Ascomycota</taxon>
        <taxon>Pezizomycotina</taxon>
        <taxon>Dothideomycetes</taxon>
        <taxon>Dothideomycetidae</taxon>
        <taxon>Myriangiales</taxon>
        <taxon>Elsinoaceae</taxon>
        <taxon>Elsinoe</taxon>
    </lineage>
</organism>
<dbReference type="Pfam" id="PF24864">
    <property type="entry name" value="DUF7730"/>
    <property type="match status" value="1"/>
</dbReference>
<keyword evidence="4" id="KW-1185">Reference proteome</keyword>
<reference evidence="4" key="1">
    <citation type="journal article" date="2020" name="Stud. Mycol.">
        <title>101 Dothideomycetes genomes: A test case for predicting lifestyles and emergence of pathogens.</title>
        <authorList>
            <person name="Haridas S."/>
            <person name="Albert R."/>
            <person name="Binder M."/>
            <person name="Bloem J."/>
            <person name="LaButti K."/>
            <person name="Salamov A."/>
            <person name="Andreopoulos B."/>
            <person name="Baker S."/>
            <person name="Barry K."/>
            <person name="Bills G."/>
            <person name="Bluhm B."/>
            <person name="Cannon C."/>
            <person name="Castanera R."/>
            <person name="Culley D."/>
            <person name="Daum C."/>
            <person name="Ezra D."/>
            <person name="Gonzalez J."/>
            <person name="Henrissat B."/>
            <person name="Kuo A."/>
            <person name="Liang C."/>
            <person name="Lipzen A."/>
            <person name="Lutzoni F."/>
            <person name="Magnuson J."/>
            <person name="Mondo S."/>
            <person name="Nolan M."/>
            <person name="Ohm R."/>
            <person name="Pangilinan J."/>
            <person name="Park H.-J."/>
            <person name="Ramirez L."/>
            <person name="Alfaro M."/>
            <person name="Sun H."/>
            <person name="Tritt A."/>
            <person name="Yoshinaga Y."/>
            <person name="Zwiers L.-H."/>
            <person name="Turgeon B."/>
            <person name="Goodwin S."/>
            <person name="Spatafora J."/>
            <person name="Crous P."/>
            <person name="Grigoriev I."/>
        </authorList>
    </citation>
    <scope>NUCLEOTIDE SEQUENCE [LARGE SCALE GENOMIC DNA]</scope>
    <source>
        <strain evidence="4">CECT 20119</strain>
    </source>
</reference>
<dbReference type="AlphaFoldDB" id="A0A6A6GR62"/>
<dbReference type="InterPro" id="IPR056632">
    <property type="entry name" value="DUF7730"/>
</dbReference>
<evidence type="ECO:0000259" key="2">
    <source>
        <dbReference type="Pfam" id="PF24864"/>
    </source>
</evidence>
<sequence>MGNTPSLPISPFTSSRTPSSPPASQDMSPSPSPPPRKPLHFPPDQINPQASSTLFSLPPEIRSLIFHLAIGRGMIHLDMVDDVPGKGRDEPGRPGEGTRVVRFPCFEEGRGRNRGGMGRGKRVVWKWKHSCWVMKGSVGGGGTAAGVERGSVGVGGVGWDQESGASVLGLLGCCRRGYQEALPVLYGTNTFDFQRFESILGLFQVVPQEHINMIRHVRLFVTLLNPPPRVQQGGDVDLYDEVWKLLGTMEGLKELKVCMAIHMAIGHIMRNREAYLAPLRRVKGVNCFECYLPPDTSQLPEQVKQSVPGCRVAGWDVWKR</sequence>
<feature type="compositionally biased region" description="Low complexity" evidence="1">
    <location>
        <begin position="9"/>
        <end position="29"/>
    </location>
</feature>
<feature type="region of interest" description="Disordered" evidence="1">
    <location>
        <begin position="1"/>
        <end position="52"/>
    </location>
</feature>
<proteinExistence type="predicted"/>
<dbReference type="OrthoDB" id="10256725at2759"/>
<dbReference type="PANTHER" id="PTHR38790">
    <property type="entry name" value="2EXR DOMAIN-CONTAINING PROTEIN-RELATED"/>
    <property type="match status" value="1"/>
</dbReference>